<organism evidence="3 4">
    <name type="scientific">Dyadobacter subterraneus</name>
    <dbReference type="NCBI Taxonomy" id="2773304"/>
    <lineage>
        <taxon>Bacteria</taxon>
        <taxon>Pseudomonadati</taxon>
        <taxon>Bacteroidota</taxon>
        <taxon>Cytophagia</taxon>
        <taxon>Cytophagales</taxon>
        <taxon>Spirosomataceae</taxon>
        <taxon>Dyadobacter</taxon>
    </lineage>
</organism>
<dbReference type="EMBL" id="JACYGY010000001">
    <property type="protein sequence ID" value="MBE9461997.1"/>
    <property type="molecule type" value="Genomic_DNA"/>
</dbReference>
<keyword evidence="4" id="KW-1185">Reference proteome</keyword>
<dbReference type="RefSeq" id="WP_194120232.1">
    <property type="nucleotide sequence ID" value="NZ_JACYGY010000001.1"/>
</dbReference>
<reference evidence="4" key="1">
    <citation type="submission" date="2023-07" db="EMBL/GenBank/DDBJ databases">
        <title>Dyadobacter sp. nov 'subterranea' isolated from contaminted grondwater.</title>
        <authorList>
            <person name="Szabo I."/>
            <person name="Al-Omari J."/>
            <person name="Szerdahelyi S.G."/>
            <person name="Rado J."/>
        </authorList>
    </citation>
    <scope>NUCLEOTIDE SEQUENCE [LARGE SCALE GENOMIC DNA]</scope>
    <source>
        <strain evidence="4">UP-52</strain>
    </source>
</reference>
<comment type="caution">
    <text evidence="3">The sequence shown here is derived from an EMBL/GenBank/DDBJ whole genome shotgun (WGS) entry which is preliminary data.</text>
</comment>
<proteinExistence type="predicted"/>
<dbReference type="Pfam" id="PF00072">
    <property type="entry name" value="Response_reg"/>
    <property type="match status" value="1"/>
</dbReference>
<protein>
    <submittedName>
        <fullName evidence="3">Response regulator</fullName>
    </submittedName>
</protein>
<feature type="modified residue" description="4-aspartylphosphate" evidence="1">
    <location>
        <position position="55"/>
    </location>
</feature>
<name>A0ABR9W948_9BACT</name>
<feature type="domain" description="Response regulatory" evidence="2">
    <location>
        <begin position="2"/>
        <end position="115"/>
    </location>
</feature>
<evidence type="ECO:0000256" key="1">
    <source>
        <dbReference type="PROSITE-ProRule" id="PRU00169"/>
    </source>
</evidence>
<sequence>MNIVIIEDERLLADELERNIRKLVGASVCISQIHSVSDGIAYFKTATLPDLILSDIQLGDGKCFDILATLKAAVPVIFCTAYDEQAFNPFPGSQVDYILKPFTCQMLLRVLTKYM</sequence>
<gene>
    <name evidence="3" type="ORF">IEE83_08890</name>
</gene>
<dbReference type="SUPFAM" id="SSF52172">
    <property type="entry name" value="CheY-like"/>
    <property type="match status" value="1"/>
</dbReference>
<keyword evidence="1" id="KW-0597">Phosphoprotein</keyword>
<evidence type="ECO:0000313" key="3">
    <source>
        <dbReference type="EMBL" id="MBE9461997.1"/>
    </source>
</evidence>
<dbReference type="PROSITE" id="PS50110">
    <property type="entry name" value="RESPONSE_REGULATORY"/>
    <property type="match status" value="1"/>
</dbReference>
<evidence type="ECO:0000313" key="4">
    <source>
        <dbReference type="Proteomes" id="UP000634134"/>
    </source>
</evidence>
<dbReference type="SMART" id="SM00448">
    <property type="entry name" value="REC"/>
    <property type="match status" value="1"/>
</dbReference>
<dbReference type="Proteomes" id="UP000634134">
    <property type="component" value="Unassembled WGS sequence"/>
</dbReference>
<evidence type="ECO:0000259" key="2">
    <source>
        <dbReference type="PROSITE" id="PS50110"/>
    </source>
</evidence>
<dbReference type="InterPro" id="IPR011006">
    <property type="entry name" value="CheY-like_superfamily"/>
</dbReference>
<dbReference type="InterPro" id="IPR001789">
    <property type="entry name" value="Sig_transdc_resp-reg_receiver"/>
</dbReference>
<dbReference type="Gene3D" id="3.40.50.2300">
    <property type="match status" value="1"/>
</dbReference>
<accession>A0ABR9W948</accession>